<dbReference type="RefSeq" id="WP_310341563.1">
    <property type="nucleotide sequence ID" value="NZ_JAVDXQ010000001.1"/>
</dbReference>
<keyword evidence="1" id="KW-0175">Coiled coil</keyword>
<dbReference type="EMBL" id="JAVDXQ010000001">
    <property type="protein sequence ID" value="MDR7295318.1"/>
    <property type="molecule type" value="Genomic_DNA"/>
</dbReference>
<feature type="chain" id="PRO_5045646177" evidence="3">
    <location>
        <begin position="28"/>
        <end position="182"/>
    </location>
</feature>
<evidence type="ECO:0000256" key="3">
    <source>
        <dbReference type="SAM" id="SignalP"/>
    </source>
</evidence>
<feature type="coiled-coil region" evidence="1">
    <location>
        <begin position="136"/>
        <end position="170"/>
    </location>
</feature>
<feature type="compositionally biased region" description="Pro residues" evidence="2">
    <location>
        <begin position="25"/>
        <end position="48"/>
    </location>
</feature>
<sequence length="182" mass="19393">MRRLFEICPVMLLLLLAACQTPMPTPAAPPPPPAEPVCPEPPAPPPPPEADELRAVLAYATELRARGTAEPTPAVDVSAAPAALAMRRALLLGQGRSSAELAQAAAQLELVVNATDAQAEPLKALAALLAARLAEQRRLLDSVDRLSQQLRDSQRRNEQLNEKLEALKAIEQTLPVKAGTSR</sequence>
<comment type="caution">
    <text evidence="4">The sequence shown here is derived from an EMBL/GenBank/DDBJ whole genome shotgun (WGS) entry which is preliminary data.</text>
</comment>
<feature type="region of interest" description="Disordered" evidence="2">
    <location>
        <begin position="25"/>
        <end position="50"/>
    </location>
</feature>
<dbReference type="PROSITE" id="PS51257">
    <property type="entry name" value="PROKAR_LIPOPROTEIN"/>
    <property type="match status" value="1"/>
</dbReference>
<evidence type="ECO:0000256" key="2">
    <source>
        <dbReference type="SAM" id="MobiDB-lite"/>
    </source>
</evidence>
<feature type="signal peptide" evidence="3">
    <location>
        <begin position="1"/>
        <end position="27"/>
    </location>
</feature>
<gene>
    <name evidence="4" type="ORF">J2X16_000639</name>
</gene>
<dbReference type="Proteomes" id="UP001180536">
    <property type="component" value="Unassembled WGS sequence"/>
</dbReference>
<reference evidence="4 5" key="1">
    <citation type="submission" date="2023-07" db="EMBL/GenBank/DDBJ databases">
        <title>Sorghum-associated microbial communities from plants grown in Nebraska, USA.</title>
        <authorList>
            <person name="Schachtman D."/>
        </authorList>
    </citation>
    <scope>NUCLEOTIDE SEQUENCE [LARGE SCALE GENOMIC DNA]</scope>
    <source>
        <strain evidence="4 5">BE310</strain>
    </source>
</reference>
<protein>
    <submittedName>
        <fullName evidence="4">Uncharacterized protein</fullName>
    </submittedName>
</protein>
<proteinExistence type="predicted"/>
<accession>A0ABU1Z3Z0</accession>
<evidence type="ECO:0000313" key="4">
    <source>
        <dbReference type="EMBL" id="MDR7295318.1"/>
    </source>
</evidence>
<organism evidence="4 5">
    <name type="scientific">Pelomonas aquatica</name>
    <dbReference type="NCBI Taxonomy" id="431058"/>
    <lineage>
        <taxon>Bacteria</taxon>
        <taxon>Pseudomonadati</taxon>
        <taxon>Pseudomonadota</taxon>
        <taxon>Betaproteobacteria</taxon>
        <taxon>Burkholderiales</taxon>
        <taxon>Sphaerotilaceae</taxon>
        <taxon>Roseateles</taxon>
    </lineage>
</organism>
<name>A0ABU1Z3Z0_9BURK</name>
<keyword evidence="5" id="KW-1185">Reference proteome</keyword>
<keyword evidence="3" id="KW-0732">Signal</keyword>
<evidence type="ECO:0000256" key="1">
    <source>
        <dbReference type="SAM" id="Coils"/>
    </source>
</evidence>
<evidence type="ECO:0000313" key="5">
    <source>
        <dbReference type="Proteomes" id="UP001180536"/>
    </source>
</evidence>